<keyword evidence="1" id="KW-0472">Membrane</keyword>
<organism evidence="2 3">
    <name type="scientific">Biomphalaria pfeifferi</name>
    <name type="common">Bloodfluke planorb</name>
    <name type="synonym">Freshwater snail</name>
    <dbReference type="NCBI Taxonomy" id="112525"/>
    <lineage>
        <taxon>Eukaryota</taxon>
        <taxon>Metazoa</taxon>
        <taxon>Spiralia</taxon>
        <taxon>Lophotrochozoa</taxon>
        <taxon>Mollusca</taxon>
        <taxon>Gastropoda</taxon>
        <taxon>Heterobranchia</taxon>
        <taxon>Euthyneura</taxon>
        <taxon>Panpulmonata</taxon>
        <taxon>Hygrophila</taxon>
        <taxon>Lymnaeoidea</taxon>
        <taxon>Planorbidae</taxon>
        <taxon>Biomphalaria</taxon>
    </lineage>
</organism>
<accession>A0AAD8F2Q9</accession>
<feature type="transmembrane region" description="Helical" evidence="1">
    <location>
        <begin position="179"/>
        <end position="199"/>
    </location>
</feature>
<evidence type="ECO:0000256" key="1">
    <source>
        <dbReference type="SAM" id="Phobius"/>
    </source>
</evidence>
<feature type="transmembrane region" description="Helical" evidence="1">
    <location>
        <begin position="138"/>
        <end position="159"/>
    </location>
</feature>
<dbReference type="AlphaFoldDB" id="A0AAD8F2Q9"/>
<dbReference type="Gene3D" id="1.20.140.150">
    <property type="match status" value="1"/>
</dbReference>
<keyword evidence="1" id="KW-0812">Transmembrane</keyword>
<proteinExistence type="predicted"/>
<feature type="transmembrane region" description="Helical" evidence="1">
    <location>
        <begin position="26"/>
        <end position="50"/>
    </location>
</feature>
<comment type="caution">
    <text evidence="2">The sequence shown here is derived from an EMBL/GenBank/DDBJ whole genome shotgun (WGS) entry which is preliminary data.</text>
</comment>
<evidence type="ECO:0000313" key="2">
    <source>
        <dbReference type="EMBL" id="KAK0048483.1"/>
    </source>
</evidence>
<evidence type="ECO:0000313" key="3">
    <source>
        <dbReference type="Proteomes" id="UP001233172"/>
    </source>
</evidence>
<gene>
    <name evidence="2" type="ORF">Bpfe_022098</name>
</gene>
<keyword evidence="1" id="KW-1133">Transmembrane helix</keyword>
<keyword evidence="3" id="KW-1185">Reference proteome</keyword>
<reference evidence="2" key="1">
    <citation type="journal article" date="2023" name="PLoS Negl. Trop. Dis.">
        <title>A genome sequence for Biomphalaria pfeifferi, the major vector snail for the human-infecting parasite Schistosoma mansoni.</title>
        <authorList>
            <person name="Bu L."/>
            <person name="Lu L."/>
            <person name="Laidemitt M.R."/>
            <person name="Zhang S.M."/>
            <person name="Mutuku M."/>
            <person name="Mkoji G."/>
            <person name="Steinauer M."/>
            <person name="Loker E.S."/>
        </authorList>
    </citation>
    <scope>NUCLEOTIDE SEQUENCE</scope>
    <source>
        <strain evidence="2">KasaAsao</strain>
    </source>
</reference>
<name>A0AAD8F2Q9_BIOPF</name>
<sequence>MKSQHLCTTLSNSNNQDDSLLKPLPFYVGSLLYTCAVFFFLIGSSSHLWVVMTSQPVDMSHDTKVHLVAHYGPWVACTHSGTCGSSLLLEGVDQKTVRLTQCLIVAASILYVFGFLIMSLQLARPTQCEKLWQKMEHLIIVEFVFPVAAITGSVMMLVMASVNRSVLVPRDQVMQTGSAFYKTLFAILLTVVGAMFTVLNRYSIGTSSAAKYIYRLRRFRFFSGVTKDTQTATSLQDVVIRESELDGGDKRIVRKSEL</sequence>
<dbReference type="Proteomes" id="UP001233172">
    <property type="component" value="Unassembled WGS sequence"/>
</dbReference>
<reference evidence="2" key="2">
    <citation type="submission" date="2023-04" db="EMBL/GenBank/DDBJ databases">
        <authorList>
            <person name="Bu L."/>
            <person name="Lu L."/>
            <person name="Laidemitt M.R."/>
            <person name="Zhang S.M."/>
            <person name="Mutuku M."/>
            <person name="Mkoji G."/>
            <person name="Steinauer M."/>
            <person name="Loker E.S."/>
        </authorList>
    </citation>
    <scope>NUCLEOTIDE SEQUENCE</scope>
    <source>
        <strain evidence="2">KasaAsao</strain>
        <tissue evidence="2">Whole Snail</tissue>
    </source>
</reference>
<feature type="transmembrane region" description="Helical" evidence="1">
    <location>
        <begin position="97"/>
        <end position="117"/>
    </location>
</feature>
<protein>
    <submittedName>
        <fullName evidence="2">Uncharacterized protein</fullName>
    </submittedName>
</protein>
<dbReference type="EMBL" id="JASAOG010000137">
    <property type="protein sequence ID" value="KAK0048483.1"/>
    <property type="molecule type" value="Genomic_DNA"/>
</dbReference>